<dbReference type="EMBL" id="JAWXVH010000016">
    <property type="protein sequence ID" value="MDX6187636.1"/>
    <property type="molecule type" value="Genomic_DNA"/>
</dbReference>
<dbReference type="GO" id="GO:0004222">
    <property type="term" value="F:metalloendopeptidase activity"/>
    <property type="evidence" value="ECO:0007669"/>
    <property type="project" value="TreeGrafter"/>
</dbReference>
<dbReference type="Pfam" id="PF01551">
    <property type="entry name" value="Peptidase_M23"/>
    <property type="match status" value="1"/>
</dbReference>
<evidence type="ECO:0000313" key="5">
    <source>
        <dbReference type="Proteomes" id="UP001278738"/>
    </source>
</evidence>
<protein>
    <submittedName>
        <fullName evidence="3">Peptidoglycan DD-metalloendopeptidase family protein</fullName>
    </submittedName>
</protein>
<accession>A0AAJ2SJJ6</accession>
<dbReference type="RefSeq" id="WP_229975244.1">
    <property type="nucleotide sequence ID" value="NZ_CP087133.1"/>
</dbReference>
<evidence type="ECO:0000259" key="1">
    <source>
        <dbReference type="Pfam" id="PF01551"/>
    </source>
</evidence>
<name>A0AAJ2SJJ6_9FLAO</name>
<sequence length="1011" mass="113512">MAKGVKKIKWVGNSGALRDFSVPDKILCIKPNQKAPFAVGEWYNETTEDQKRGNITWLWMDQKKRKIFNRTIKPAGVPFGVELPKKLCGSYAYYLEASLYGGHDQRNTGLHVYGKCEKKISSSSWSKKQNTADKSEINYGHDLFITLETEGINGDTLTLESYTAKKPHTPIESVKAKCINGTLKATFKTMSCFMKIPGLPEDLENFYIKVLEITGEYVKNANGSDKILSFTIKNKRVIPVFETPTNTTPLIIDDTPKEEEVKIEGIISAYFAKEEFSLETSETAGQHEYVFRSKNVAIDKDKIASIIKKRVDEQVKADKKYAKLDDIKNVLTERGSYEIGASLSFNLCKLGAKFIKINSAPLEEEVYVVAKTFLLDGKEVSITIKEKEGIVVDADAAVPVTEAKENGAELTTLKATVENGLAKVKVKLRPKADEDLKKWKEKLLKGKKDEAYSYKFKNETVITDNNKKQFAAIILNNAKEGKQGNTKIATGKTAFVDDVEKALESKTYGIGTTISFDTYKTLAESLWLKAECQGDTKKHEGEFLKRDGEYFVIGKGKCPRCEERITIKQIEDLFGVFIKHRVFRQEIIDNLNKYIFDSGKEIHINTCLRKSHFFAQVGAETLGINPDWMVETDVYRYSKSRCLDVFKDRAKELNNSRLLDNYCNENPQKKLMNYLYANENGFGNGNGNEASGDGYKYRGRGLKQLTGKGNYKSASEYIQEFFPNEYIDLEANPEKVKEAKYAVLSAIAYWEKHKIWKTADTLKTSSDENIKKIRSIVNPGLAGWKDAKAYFEKGVDVFKVNSCSPLEVGNSTWNDPIDNPQRTYYNSAGVHKEQNGAFGPVRTKILNGQTVPKNHQGLDIFADIDTPCKACLNGTIVSYMNEGNDGYGNVLVLEVNGEDLRNAKKNYNLEFTTEVESGAGFDINADKFYLRYAHLNSAVKTSGEVKSGETICYTGDSGNAGGVPNPHLHFEVAMKKSGNGSGLTNRYNPAFFVRLTNINQQRQEEVKNERS</sequence>
<dbReference type="AlphaFoldDB" id="A0AAJ2SJJ6"/>
<dbReference type="InterPro" id="IPR023346">
    <property type="entry name" value="Lysozyme-like_dom_sf"/>
</dbReference>
<keyword evidence="5" id="KW-1185">Reference proteome</keyword>
<proteinExistence type="predicted"/>
<comment type="caution">
    <text evidence="3">The sequence shown here is derived from an EMBL/GenBank/DDBJ whole genome shotgun (WGS) entry which is preliminary data.</text>
</comment>
<dbReference type="PANTHER" id="PTHR21666">
    <property type="entry name" value="PEPTIDASE-RELATED"/>
    <property type="match status" value="1"/>
</dbReference>
<dbReference type="Proteomes" id="UP001278738">
    <property type="component" value="Unassembled WGS sequence"/>
</dbReference>
<dbReference type="CDD" id="cd12797">
    <property type="entry name" value="M23_peptidase"/>
    <property type="match status" value="1"/>
</dbReference>
<dbReference type="InterPro" id="IPR016047">
    <property type="entry name" value="M23ase_b-sheet_dom"/>
</dbReference>
<evidence type="ECO:0000313" key="4">
    <source>
        <dbReference type="Proteomes" id="UP001270053"/>
    </source>
</evidence>
<evidence type="ECO:0000313" key="3">
    <source>
        <dbReference type="EMBL" id="MDX6187636.1"/>
    </source>
</evidence>
<evidence type="ECO:0000313" key="2">
    <source>
        <dbReference type="EMBL" id="MDX6184046.1"/>
    </source>
</evidence>
<feature type="domain" description="M23ase beta-sheet core" evidence="1">
    <location>
        <begin position="925"/>
        <end position="975"/>
    </location>
</feature>
<dbReference type="EMBL" id="JAWXVG010000014">
    <property type="protein sequence ID" value="MDX6184046.1"/>
    <property type="molecule type" value="Genomic_DNA"/>
</dbReference>
<dbReference type="Proteomes" id="UP001270053">
    <property type="component" value="Unassembled WGS sequence"/>
</dbReference>
<dbReference type="PANTHER" id="PTHR21666:SF270">
    <property type="entry name" value="MUREIN HYDROLASE ACTIVATOR ENVC"/>
    <property type="match status" value="1"/>
</dbReference>
<reference evidence="3 5" key="1">
    <citation type="submission" date="2023-11" db="EMBL/GenBank/DDBJ databases">
        <title>Unpublished Manusciprt.</title>
        <authorList>
            <person name="Saticioglu I.B."/>
            <person name="Ay H."/>
            <person name="Ajmi N."/>
            <person name="Altun S."/>
            <person name="Duman M."/>
        </authorList>
    </citation>
    <scope>NUCLEOTIDE SEQUENCE</scope>
    <source>
        <strain evidence="2 5">Fl-33</strain>
        <strain evidence="3">Fl-77</strain>
    </source>
</reference>
<organism evidence="3 4">
    <name type="scientific">Flavobacterium flavipigmentatum</name>
    <dbReference type="NCBI Taxonomy" id="2893884"/>
    <lineage>
        <taxon>Bacteria</taxon>
        <taxon>Pseudomonadati</taxon>
        <taxon>Bacteroidota</taxon>
        <taxon>Flavobacteriia</taxon>
        <taxon>Flavobacteriales</taxon>
        <taxon>Flavobacteriaceae</taxon>
        <taxon>Flavobacterium</taxon>
    </lineage>
</organism>
<gene>
    <name evidence="2" type="ORF">SGQ18_17955</name>
    <name evidence="3" type="ORF">SGQ44_17905</name>
</gene>
<dbReference type="Gene3D" id="1.10.530.10">
    <property type="match status" value="1"/>
</dbReference>
<dbReference type="Gene3D" id="2.70.70.10">
    <property type="entry name" value="Glucose Permease (Domain IIA)"/>
    <property type="match status" value="1"/>
</dbReference>
<dbReference type="SUPFAM" id="SSF53955">
    <property type="entry name" value="Lysozyme-like"/>
    <property type="match status" value="1"/>
</dbReference>
<dbReference type="InterPro" id="IPR011055">
    <property type="entry name" value="Dup_hybrid_motif"/>
</dbReference>
<dbReference type="InterPro" id="IPR050570">
    <property type="entry name" value="Cell_wall_metabolism_enzyme"/>
</dbReference>
<dbReference type="SUPFAM" id="SSF51261">
    <property type="entry name" value="Duplicated hybrid motif"/>
    <property type="match status" value="2"/>
</dbReference>